<dbReference type="InterPro" id="IPR001967">
    <property type="entry name" value="Peptidase_S11_N"/>
</dbReference>
<dbReference type="Proteomes" id="UP001595904">
    <property type="component" value="Unassembled WGS sequence"/>
</dbReference>
<keyword evidence="2 8" id="KW-0732">Signal</keyword>
<dbReference type="InterPro" id="IPR012338">
    <property type="entry name" value="Beta-lactam/transpept-like"/>
</dbReference>
<dbReference type="RefSeq" id="WP_380596714.1">
    <property type="nucleotide sequence ID" value="NZ_JBHSDU010000003.1"/>
</dbReference>
<dbReference type="NCBIfam" id="NF008668">
    <property type="entry name" value="PRK11669.1"/>
    <property type="match status" value="1"/>
</dbReference>
<proteinExistence type="inferred from homology"/>
<keyword evidence="6" id="KW-0961">Cell wall biogenesis/degradation</keyword>
<feature type="domain" description="Peptidase S11 D-alanyl-D-alanine carboxypeptidase A N-terminal" evidence="9">
    <location>
        <begin position="34"/>
        <end position="255"/>
    </location>
</feature>
<accession>A0ABV8SPW9</accession>
<dbReference type="PRINTS" id="PR00725">
    <property type="entry name" value="DADACBPTASE1"/>
</dbReference>
<evidence type="ECO:0000256" key="1">
    <source>
        <dbReference type="ARBA" id="ARBA00007164"/>
    </source>
</evidence>
<name>A0ABV8SPW9_9GAMM</name>
<reference evidence="11" key="1">
    <citation type="journal article" date="2019" name="Int. J. Syst. Evol. Microbiol.">
        <title>The Global Catalogue of Microorganisms (GCM) 10K type strain sequencing project: providing services to taxonomists for standard genome sequencing and annotation.</title>
        <authorList>
            <consortium name="The Broad Institute Genomics Platform"/>
            <consortium name="The Broad Institute Genome Sequencing Center for Infectious Disease"/>
            <person name="Wu L."/>
            <person name="Ma J."/>
        </authorList>
    </citation>
    <scope>NUCLEOTIDE SEQUENCE [LARGE SCALE GENOMIC DNA]</scope>
    <source>
        <strain evidence="11">CGMCC 1.10759</strain>
    </source>
</reference>
<evidence type="ECO:0000256" key="2">
    <source>
        <dbReference type="ARBA" id="ARBA00022729"/>
    </source>
</evidence>
<evidence type="ECO:0000259" key="9">
    <source>
        <dbReference type="Pfam" id="PF00768"/>
    </source>
</evidence>
<evidence type="ECO:0000313" key="11">
    <source>
        <dbReference type="Proteomes" id="UP001595904"/>
    </source>
</evidence>
<dbReference type="Pfam" id="PF00768">
    <property type="entry name" value="Peptidase_S11"/>
    <property type="match status" value="1"/>
</dbReference>
<dbReference type="GO" id="GO:0016787">
    <property type="term" value="F:hydrolase activity"/>
    <property type="evidence" value="ECO:0007669"/>
    <property type="project" value="UniProtKB-KW"/>
</dbReference>
<dbReference type="PANTHER" id="PTHR21581">
    <property type="entry name" value="D-ALANYL-D-ALANINE CARBOXYPEPTIDASE"/>
    <property type="match status" value="1"/>
</dbReference>
<dbReference type="SUPFAM" id="SSF56601">
    <property type="entry name" value="beta-lactamase/transpeptidase-like"/>
    <property type="match status" value="1"/>
</dbReference>
<keyword evidence="5" id="KW-0573">Peptidoglycan synthesis</keyword>
<dbReference type="Gene3D" id="3.40.710.10">
    <property type="entry name" value="DD-peptidase/beta-lactamase superfamily"/>
    <property type="match status" value="1"/>
</dbReference>
<evidence type="ECO:0000256" key="5">
    <source>
        <dbReference type="ARBA" id="ARBA00022984"/>
    </source>
</evidence>
<sequence length="285" mass="31297">MRTTFRFRSWLFAASTLLLAPLSWSQPVPSGKLQTKSASVLVMDEGDATVLYSKQPQKVMPIASITKLMTALVVLEDKQPLDETVTILQVDRDKTKASASRLKVGTKLTRGELLHLALMSSENRAAQAVCRAHTGGLPACLKAMNAKARELGMKNSRFVDPTGLSADNVATASDLVKLVMAASHERLIEQYSTSEHLTVPVGRQLLEFRNTNSLTSKDDWEISVQKTGFTQDAGQCLVMRATIQERPTVIVLLNSYGKLTRVADARRVRKWIEGGVGTRMARTGK</sequence>
<evidence type="ECO:0000256" key="8">
    <source>
        <dbReference type="SAM" id="SignalP"/>
    </source>
</evidence>
<evidence type="ECO:0000256" key="7">
    <source>
        <dbReference type="RuleBase" id="RU004016"/>
    </source>
</evidence>
<feature type="signal peptide" evidence="8">
    <location>
        <begin position="1"/>
        <end position="25"/>
    </location>
</feature>
<evidence type="ECO:0000256" key="6">
    <source>
        <dbReference type="ARBA" id="ARBA00023316"/>
    </source>
</evidence>
<organism evidence="10 11">
    <name type="scientific">Steroidobacter flavus</name>
    <dbReference type="NCBI Taxonomy" id="1842136"/>
    <lineage>
        <taxon>Bacteria</taxon>
        <taxon>Pseudomonadati</taxon>
        <taxon>Pseudomonadota</taxon>
        <taxon>Gammaproteobacteria</taxon>
        <taxon>Steroidobacterales</taxon>
        <taxon>Steroidobacteraceae</taxon>
        <taxon>Steroidobacter</taxon>
    </lineage>
</organism>
<keyword evidence="3 10" id="KW-0378">Hydrolase</keyword>
<evidence type="ECO:0000313" key="10">
    <source>
        <dbReference type="EMBL" id="MFC4309676.1"/>
    </source>
</evidence>
<dbReference type="EC" id="3.4.21.-" evidence="10"/>
<feature type="chain" id="PRO_5045298200" evidence="8">
    <location>
        <begin position="26"/>
        <end position="285"/>
    </location>
</feature>
<comment type="caution">
    <text evidence="10">The sequence shown here is derived from an EMBL/GenBank/DDBJ whole genome shotgun (WGS) entry which is preliminary data.</text>
</comment>
<dbReference type="EMBL" id="JBHSDU010000003">
    <property type="protein sequence ID" value="MFC4309676.1"/>
    <property type="molecule type" value="Genomic_DNA"/>
</dbReference>
<dbReference type="InterPro" id="IPR018044">
    <property type="entry name" value="Peptidase_S11"/>
</dbReference>
<evidence type="ECO:0000256" key="3">
    <source>
        <dbReference type="ARBA" id="ARBA00022801"/>
    </source>
</evidence>
<keyword evidence="11" id="KW-1185">Reference proteome</keyword>
<comment type="similarity">
    <text evidence="1 7">Belongs to the peptidase S11 family.</text>
</comment>
<gene>
    <name evidence="10" type="primary">pbpG</name>
    <name evidence="10" type="ORF">ACFPN2_11350</name>
</gene>
<dbReference type="PANTHER" id="PTHR21581:SF26">
    <property type="entry name" value="D-ALANYL-D-ALANINE ENDOPEPTIDASE"/>
    <property type="match status" value="1"/>
</dbReference>
<keyword evidence="4" id="KW-0133">Cell shape</keyword>
<evidence type="ECO:0000256" key="4">
    <source>
        <dbReference type="ARBA" id="ARBA00022960"/>
    </source>
</evidence>
<protein>
    <submittedName>
        <fullName evidence="10">D-alanyl-D-alanine endopeptidase</fullName>
        <ecNumber evidence="10">3.4.21.-</ecNumber>
    </submittedName>
</protein>